<evidence type="ECO:0000256" key="1">
    <source>
        <dbReference type="SAM" id="MobiDB-lite"/>
    </source>
</evidence>
<dbReference type="OrthoDB" id="2434948at2759"/>
<gene>
    <name evidence="2" type="ORF">CPELLU_LOCUS15243</name>
</gene>
<protein>
    <submittedName>
        <fullName evidence="2">5044_t:CDS:1</fullName>
    </submittedName>
</protein>
<dbReference type="Proteomes" id="UP000789759">
    <property type="component" value="Unassembled WGS sequence"/>
</dbReference>
<feature type="region of interest" description="Disordered" evidence="1">
    <location>
        <begin position="134"/>
        <end position="237"/>
    </location>
</feature>
<dbReference type="InterPro" id="IPR021109">
    <property type="entry name" value="Peptidase_aspartic_dom_sf"/>
</dbReference>
<feature type="compositionally biased region" description="Low complexity" evidence="1">
    <location>
        <begin position="183"/>
        <end position="208"/>
    </location>
</feature>
<proteinExistence type="predicted"/>
<accession>A0A9N9J1X0</accession>
<dbReference type="Gene3D" id="2.40.70.10">
    <property type="entry name" value="Acid Proteases"/>
    <property type="match status" value="1"/>
</dbReference>
<feature type="compositionally biased region" description="Polar residues" evidence="1">
    <location>
        <begin position="134"/>
        <end position="143"/>
    </location>
</feature>
<keyword evidence="3" id="KW-1185">Reference proteome</keyword>
<sequence length="237" mass="26930">MFVNILVKGKIPVKVLIDTTSKYNTISKHLFDKLESDHGLEDIVGDDLIGKKIKDLDLQFCIKRKWQSLGDTELIDFQIHKNPLFDLVLGQDWLWMCEAKISFRHSSKTCVRYAKIVIDSMSIPLFDEDFNKASSTKNNLSKSTESKPDRPKGSLLCNIPSTHLPSRRLNDDVFKNKSKKNNVKYSTDASSNSDTSDSDSSNSSTSSSEIEITHVHKTRAVKKHPIRKRKVKGKVNY</sequence>
<comment type="caution">
    <text evidence="2">The sequence shown here is derived from an EMBL/GenBank/DDBJ whole genome shotgun (WGS) entry which is preliminary data.</text>
</comment>
<dbReference type="AlphaFoldDB" id="A0A9N9J1X0"/>
<name>A0A9N9J1X0_9GLOM</name>
<dbReference type="EMBL" id="CAJVQA010019653">
    <property type="protein sequence ID" value="CAG8760008.1"/>
    <property type="molecule type" value="Genomic_DNA"/>
</dbReference>
<reference evidence="2" key="1">
    <citation type="submission" date="2021-06" db="EMBL/GenBank/DDBJ databases">
        <authorList>
            <person name="Kallberg Y."/>
            <person name="Tangrot J."/>
            <person name="Rosling A."/>
        </authorList>
    </citation>
    <scope>NUCLEOTIDE SEQUENCE</scope>
    <source>
        <strain evidence="2">FL966</strain>
    </source>
</reference>
<evidence type="ECO:0000313" key="3">
    <source>
        <dbReference type="Proteomes" id="UP000789759"/>
    </source>
</evidence>
<evidence type="ECO:0000313" key="2">
    <source>
        <dbReference type="EMBL" id="CAG8760008.1"/>
    </source>
</evidence>
<feature type="compositionally biased region" description="Basic residues" evidence="1">
    <location>
        <begin position="215"/>
        <end position="237"/>
    </location>
</feature>
<organism evidence="2 3">
    <name type="scientific">Cetraspora pellucida</name>
    <dbReference type="NCBI Taxonomy" id="1433469"/>
    <lineage>
        <taxon>Eukaryota</taxon>
        <taxon>Fungi</taxon>
        <taxon>Fungi incertae sedis</taxon>
        <taxon>Mucoromycota</taxon>
        <taxon>Glomeromycotina</taxon>
        <taxon>Glomeromycetes</taxon>
        <taxon>Diversisporales</taxon>
        <taxon>Gigasporaceae</taxon>
        <taxon>Cetraspora</taxon>
    </lineage>
</organism>